<protein>
    <submittedName>
        <fullName evidence="1">Uncharacterized protein</fullName>
    </submittedName>
</protein>
<accession>A0A6J5TUD5</accession>
<sequence>MKGDFHYGSISKSSNLLSDVEKTMAMALRSCCGNPLHGSGIGFDGWLVPKRGVVRKINRRASSSLSSSSSSLDMLAEVATQQLMELEGGNGLTTKWVSDEKTVIAEFISFCAKKKMSELKTFPFSDINIPKKKRSSMRRTQIRILPHASHDSVQSVRCMNMKRKRISSHSGSDRQDYNNEALVQKKQKLVHVQSSADLKLPSSPKPKMPQDMKNMISRSGGGHLKLFSIPMKQVKEDFLSEKDQTELKLRSGHNERVQLWSMSRKSQLRFALVKVSTTKPEVQQCGHGASTCSSSQSGQTGSFISCISQDC</sequence>
<evidence type="ECO:0000313" key="2">
    <source>
        <dbReference type="Proteomes" id="UP000507222"/>
    </source>
</evidence>
<name>A0A6J5TUD5_PRUAR</name>
<organism evidence="1 2">
    <name type="scientific">Prunus armeniaca</name>
    <name type="common">Apricot</name>
    <name type="synonym">Armeniaca vulgaris</name>
    <dbReference type="NCBI Taxonomy" id="36596"/>
    <lineage>
        <taxon>Eukaryota</taxon>
        <taxon>Viridiplantae</taxon>
        <taxon>Streptophyta</taxon>
        <taxon>Embryophyta</taxon>
        <taxon>Tracheophyta</taxon>
        <taxon>Spermatophyta</taxon>
        <taxon>Magnoliopsida</taxon>
        <taxon>eudicotyledons</taxon>
        <taxon>Gunneridae</taxon>
        <taxon>Pentapetalae</taxon>
        <taxon>rosids</taxon>
        <taxon>fabids</taxon>
        <taxon>Rosales</taxon>
        <taxon>Rosaceae</taxon>
        <taxon>Amygdaloideae</taxon>
        <taxon>Amygdaleae</taxon>
        <taxon>Prunus</taxon>
    </lineage>
</organism>
<reference evidence="1 2" key="1">
    <citation type="submission" date="2020-05" db="EMBL/GenBank/DDBJ databases">
        <authorList>
            <person name="Campoy J."/>
            <person name="Schneeberger K."/>
            <person name="Spophaly S."/>
        </authorList>
    </citation>
    <scope>NUCLEOTIDE SEQUENCE [LARGE SCALE GENOMIC DNA]</scope>
    <source>
        <strain evidence="1">PruArmRojPasFocal</strain>
    </source>
</reference>
<gene>
    <name evidence="1" type="ORF">CURHAP_LOCUS10036</name>
</gene>
<dbReference type="Proteomes" id="UP000507222">
    <property type="component" value="Unassembled WGS sequence"/>
</dbReference>
<dbReference type="EMBL" id="CAEKDK010000001">
    <property type="protein sequence ID" value="CAB4267372.1"/>
    <property type="molecule type" value="Genomic_DNA"/>
</dbReference>
<proteinExistence type="predicted"/>
<dbReference type="AlphaFoldDB" id="A0A6J5TUD5"/>
<evidence type="ECO:0000313" key="1">
    <source>
        <dbReference type="EMBL" id="CAB4267372.1"/>
    </source>
</evidence>